<name>A0ABX5XIN1_9BACT</name>
<evidence type="ECO:0000313" key="2">
    <source>
        <dbReference type="EMBL" id="QDV81261.1"/>
    </source>
</evidence>
<reference evidence="2 3" key="1">
    <citation type="submission" date="2019-02" db="EMBL/GenBank/DDBJ databases">
        <title>Deep-cultivation of Planctomycetes and their phenomic and genomic characterization uncovers novel biology.</title>
        <authorList>
            <person name="Wiegand S."/>
            <person name="Jogler M."/>
            <person name="Boedeker C."/>
            <person name="Pinto D."/>
            <person name="Vollmers J."/>
            <person name="Rivas-Marin E."/>
            <person name="Kohn T."/>
            <person name="Peeters S.H."/>
            <person name="Heuer A."/>
            <person name="Rast P."/>
            <person name="Oberbeckmann S."/>
            <person name="Bunk B."/>
            <person name="Jeske O."/>
            <person name="Meyerdierks A."/>
            <person name="Storesund J.E."/>
            <person name="Kallscheuer N."/>
            <person name="Luecker S."/>
            <person name="Lage O.M."/>
            <person name="Pohl T."/>
            <person name="Merkel B.J."/>
            <person name="Hornburger P."/>
            <person name="Mueller R.-W."/>
            <person name="Bruemmer F."/>
            <person name="Labrenz M."/>
            <person name="Spormann A.M."/>
            <person name="Op den Camp H."/>
            <person name="Overmann J."/>
            <person name="Amann R."/>
            <person name="Jetten M.S.M."/>
            <person name="Mascher T."/>
            <person name="Medema M.H."/>
            <person name="Devos D.P."/>
            <person name="Kaster A.-K."/>
            <person name="Ovreas L."/>
            <person name="Rohde M."/>
            <person name="Galperin M.Y."/>
            <person name="Jogler C."/>
        </authorList>
    </citation>
    <scope>NUCLEOTIDE SEQUENCE [LARGE SCALE GENOMIC DNA]</scope>
    <source>
        <strain evidence="2 3">TBK1r</strain>
    </source>
</reference>
<evidence type="ECO:0000313" key="3">
    <source>
        <dbReference type="Proteomes" id="UP000318081"/>
    </source>
</evidence>
<sequence>MSKSLLMTAVAVLCCTVSTASAQQVNEAQATAKLDDATVEVSAADDSHIGVADEITTLEDAYNQVIALLNSWNVPANHPDRQAADDAYGDVGIASAKNDAARDKIDDGIADVDAAIDAFENSNWSLCYSKSVSAIQNSNAAFSLMLDAESHCDWAAQVFLDLSEEYEIY</sequence>
<feature type="chain" id="PRO_5045855196" evidence="1">
    <location>
        <begin position="23"/>
        <end position="169"/>
    </location>
</feature>
<keyword evidence="1" id="KW-0732">Signal</keyword>
<evidence type="ECO:0000256" key="1">
    <source>
        <dbReference type="SAM" id="SignalP"/>
    </source>
</evidence>
<dbReference type="RefSeq" id="WP_145207090.1">
    <property type="nucleotide sequence ID" value="NZ_CP036432.1"/>
</dbReference>
<proteinExistence type="predicted"/>
<keyword evidence="3" id="KW-1185">Reference proteome</keyword>
<protein>
    <submittedName>
        <fullName evidence="2">Uncharacterized protein</fullName>
    </submittedName>
</protein>
<feature type="signal peptide" evidence="1">
    <location>
        <begin position="1"/>
        <end position="22"/>
    </location>
</feature>
<dbReference type="EMBL" id="CP036432">
    <property type="protein sequence ID" value="QDV81261.1"/>
    <property type="molecule type" value="Genomic_DNA"/>
</dbReference>
<gene>
    <name evidence="2" type="ORF">TBK1r_01760</name>
</gene>
<organism evidence="2 3">
    <name type="scientific">Stieleria magnilauensis</name>
    <dbReference type="NCBI Taxonomy" id="2527963"/>
    <lineage>
        <taxon>Bacteria</taxon>
        <taxon>Pseudomonadati</taxon>
        <taxon>Planctomycetota</taxon>
        <taxon>Planctomycetia</taxon>
        <taxon>Pirellulales</taxon>
        <taxon>Pirellulaceae</taxon>
        <taxon>Stieleria</taxon>
    </lineage>
</organism>
<accession>A0ABX5XIN1</accession>
<dbReference type="Proteomes" id="UP000318081">
    <property type="component" value="Chromosome"/>
</dbReference>